<dbReference type="Proteomes" id="UP001632038">
    <property type="component" value="Unassembled WGS sequence"/>
</dbReference>
<gene>
    <name evidence="3" type="ORF">CASFOL_036791</name>
</gene>
<comment type="caution">
    <text evidence="3">The sequence shown here is derived from an EMBL/GenBank/DDBJ whole genome shotgun (WGS) entry which is preliminary data.</text>
</comment>
<proteinExistence type="predicted"/>
<reference evidence="4" key="1">
    <citation type="journal article" date="2024" name="IScience">
        <title>Strigolactones Initiate the Formation of Haustorium-like Structures in Castilleja.</title>
        <authorList>
            <person name="Buerger M."/>
            <person name="Peterson D."/>
            <person name="Chory J."/>
        </authorList>
    </citation>
    <scope>NUCLEOTIDE SEQUENCE [LARGE SCALE GENOMIC DNA]</scope>
</reference>
<dbReference type="EMBL" id="JAVIJP010000069">
    <property type="protein sequence ID" value="KAL3619221.1"/>
    <property type="molecule type" value="Genomic_DNA"/>
</dbReference>
<dbReference type="PANTHER" id="PTHR34380">
    <property type="entry name" value="BNAA03G12380D PROTEIN"/>
    <property type="match status" value="1"/>
</dbReference>
<accession>A0ABD3BNZ1</accession>
<name>A0ABD3BNZ1_9LAMI</name>
<keyword evidence="1" id="KW-0175">Coiled coil</keyword>
<feature type="compositionally biased region" description="Polar residues" evidence="2">
    <location>
        <begin position="389"/>
        <end position="399"/>
    </location>
</feature>
<sequence length="405" mass="45296">MSSSDSETLISTSIPISELMKHIKNSFLERHFAEVQNVLTEREKAMKLEIENLKRDRDSARKELRLIEIEKSRTEGKLHKLEETITRLLKEKSAYTKDSESIKEKNELIAKLKEEINELKNRMGQEIEDLRHERLAATRSVLELKRKNLEANRTIDELRLKKSEADKVELNRSRLDSLAPRIVEIEELLADILNVNVGDLAGLAGEVCNLAKASEDGANVEYHDFRGKNDSFGNVSTFDNAKDEVVKLAGCGSIGLSRKGSGYSGAPSLMSGDITEIPDSDDETNTTRPPHISSRGLRANAAENETNFEKLVQSPSSSSQSRSKRDRTDSGDDFLADSIVKRMRMKCTSRSHDDNNNNVSVDTKTPLQKFNGLNDEVSSDSDDSCSESTINDLITSLGSNKHRKK</sequence>
<evidence type="ECO:0000313" key="4">
    <source>
        <dbReference type="Proteomes" id="UP001632038"/>
    </source>
</evidence>
<protein>
    <submittedName>
        <fullName evidence="3">Uncharacterized protein</fullName>
    </submittedName>
</protein>
<evidence type="ECO:0000256" key="2">
    <source>
        <dbReference type="SAM" id="MobiDB-lite"/>
    </source>
</evidence>
<feature type="coiled-coil region" evidence="1">
    <location>
        <begin position="36"/>
        <end position="161"/>
    </location>
</feature>
<evidence type="ECO:0000256" key="1">
    <source>
        <dbReference type="SAM" id="Coils"/>
    </source>
</evidence>
<keyword evidence="4" id="KW-1185">Reference proteome</keyword>
<evidence type="ECO:0000313" key="3">
    <source>
        <dbReference type="EMBL" id="KAL3619221.1"/>
    </source>
</evidence>
<feature type="region of interest" description="Disordered" evidence="2">
    <location>
        <begin position="265"/>
        <end position="405"/>
    </location>
</feature>
<dbReference type="PANTHER" id="PTHR34380:SF1">
    <property type="entry name" value="OS01G0221300 PROTEIN"/>
    <property type="match status" value="1"/>
</dbReference>
<dbReference type="AlphaFoldDB" id="A0ABD3BNZ1"/>
<feature type="compositionally biased region" description="Polar residues" evidence="2">
    <location>
        <begin position="359"/>
        <end position="368"/>
    </location>
</feature>
<organism evidence="3 4">
    <name type="scientific">Castilleja foliolosa</name>
    <dbReference type="NCBI Taxonomy" id="1961234"/>
    <lineage>
        <taxon>Eukaryota</taxon>
        <taxon>Viridiplantae</taxon>
        <taxon>Streptophyta</taxon>
        <taxon>Embryophyta</taxon>
        <taxon>Tracheophyta</taxon>
        <taxon>Spermatophyta</taxon>
        <taxon>Magnoliopsida</taxon>
        <taxon>eudicotyledons</taxon>
        <taxon>Gunneridae</taxon>
        <taxon>Pentapetalae</taxon>
        <taxon>asterids</taxon>
        <taxon>lamiids</taxon>
        <taxon>Lamiales</taxon>
        <taxon>Orobanchaceae</taxon>
        <taxon>Pedicularideae</taxon>
        <taxon>Castillejinae</taxon>
        <taxon>Castilleja</taxon>
    </lineage>
</organism>